<dbReference type="PROSITE" id="PS00211">
    <property type="entry name" value="ABC_TRANSPORTER_1"/>
    <property type="match status" value="1"/>
</dbReference>
<evidence type="ECO:0000256" key="4">
    <source>
        <dbReference type="ARBA" id="ARBA00022692"/>
    </source>
</evidence>
<dbReference type="GO" id="GO:0016887">
    <property type="term" value="F:ATP hydrolysis activity"/>
    <property type="evidence" value="ECO:0007669"/>
    <property type="project" value="InterPro"/>
</dbReference>
<feature type="region of interest" description="Disordered" evidence="9">
    <location>
        <begin position="24"/>
        <end position="48"/>
    </location>
</feature>
<dbReference type="SMART" id="SM00382">
    <property type="entry name" value="AAA"/>
    <property type="match status" value="1"/>
</dbReference>
<dbReference type="AlphaFoldDB" id="A0A060LUE9"/>
<feature type="transmembrane region" description="Helical" evidence="10">
    <location>
        <begin position="66"/>
        <end position="93"/>
    </location>
</feature>
<dbReference type="FunFam" id="1.20.1560.10:FF:000011">
    <property type="entry name" value="Multidrug ABC transporter ATP-binding protein"/>
    <property type="match status" value="1"/>
</dbReference>
<dbReference type="EMBL" id="CP003923">
    <property type="protein sequence ID" value="AIC93747.1"/>
    <property type="molecule type" value="Genomic_DNA"/>
</dbReference>
<accession>A0A060LUE9</accession>
<keyword evidence="14" id="KW-1185">Reference proteome</keyword>
<dbReference type="InterPro" id="IPR003593">
    <property type="entry name" value="AAA+_ATPase"/>
</dbReference>
<dbReference type="CDD" id="cd03254">
    <property type="entry name" value="ABCC_Glucan_exporter_like"/>
    <property type="match status" value="1"/>
</dbReference>
<dbReference type="InterPro" id="IPR027417">
    <property type="entry name" value="P-loop_NTPase"/>
</dbReference>
<dbReference type="PANTHER" id="PTHR43394:SF1">
    <property type="entry name" value="ATP-BINDING CASSETTE SUB-FAMILY B MEMBER 10, MITOCHONDRIAL"/>
    <property type="match status" value="1"/>
</dbReference>
<dbReference type="RefSeq" id="WP_038478219.1">
    <property type="nucleotide sequence ID" value="NZ_CP003923.1"/>
</dbReference>
<gene>
    <name evidence="13" type="ORF">BleG1_1144</name>
</gene>
<evidence type="ECO:0000313" key="13">
    <source>
        <dbReference type="EMBL" id="AIC93747.1"/>
    </source>
</evidence>
<dbReference type="Proteomes" id="UP000027142">
    <property type="component" value="Chromosome"/>
</dbReference>
<proteinExistence type="predicted"/>
<dbReference type="eggNOG" id="COG1132">
    <property type="taxonomic scope" value="Bacteria"/>
</dbReference>
<reference evidence="13 14" key="1">
    <citation type="journal article" date="2014" name="Gene">
        <title>A comparative genomic analysis of the alkalitolerant soil bacterium Bacillus lehensis G1.</title>
        <authorList>
            <person name="Noor Y.M."/>
            <person name="Samsulrizal N.H."/>
            <person name="Jema'on N.A."/>
            <person name="Low K.O."/>
            <person name="Ramli A.N."/>
            <person name="Alias N.I."/>
            <person name="Damis S.I."/>
            <person name="Fuzi S.F."/>
            <person name="Isa M.N."/>
            <person name="Murad A.M."/>
            <person name="Raih M.F."/>
            <person name="Bakar F.D."/>
            <person name="Najimudin N."/>
            <person name="Mahadi N.M."/>
            <person name="Illias R.M."/>
        </authorList>
    </citation>
    <scope>NUCLEOTIDE SEQUENCE [LARGE SCALE GENOMIC DNA]</scope>
    <source>
        <strain evidence="13 14">G1</strain>
    </source>
</reference>
<dbReference type="InterPro" id="IPR011527">
    <property type="entry name" value="ABC1_TM_dom"/>
</dbReference>
<feature type="compositionally biased region" description="Basic residues" evidence="9">
    <location>
        <begin position="34"/>
        <end position="45"/>
    </location>
</feature>
<name>A0A060LUE9_9BACI</name>
<dbReference type="PROSITE" id="PS50929">
    <property type="entry name" value="ABC_TM1F"/>
    <property type="match status" value="1"/>
</dbReference>
<dbReference type="PATRIC" id="fig|1246626.3.peg.1148"/>
<feature type="transmembrane region" description="Helical" evidence="10">
    <location>
        <begin position="105"/>
        <end position="125"/>
    </location>
</feature>
<dbReference type="FunFam" id="3.40.50.300:FF:000287">
    <property type="entry name" value="Multidrug ABC transporter ATP-binding protein"/>
    <property type="match status" value="1"/>
</dbReference>
<dbReference type="KEGG" id="ble:BleG1_1144"/>
<dbReference type="HOGENOM" id="CLU_000604_84_7_9"/>
<keyword evidence="5" id="KW-0547">Nucleotide-binding</keyword>
<dbReference type="PANTHER" id="PTHR43394">
    <property type="entry name" value="ATP-DEPENDENT PERMEASE MDL1, MITOCHONDRIAL"/>
    <property type="match status" value="1"/>
</dbReference>
<organism evidence="13 14">
    <name type="scientific">Shouchella lehensis G1</name>
    <dbReference type="NCBI Taxonomy" id="1246626"/>
    <lineage>
        <taxon>Bacteria</taxon>
        <taxon>Bacillati</taxon>
        <taxon>Bacillota</taxon>
        <taxon>Bacilli</taxon>
        <taxon>Bacillales</taxon>
        <taxon>Bacillaceae</taxon>
        <taxon>Shouchella</taxon>
    </lineage>
</organism>
<dbReference type="CDD" id="cd18547">
    <property type="entry name" value="ABC_6TM_Tm288_like"/>
    <property type="match status" value="1"/>
</dbReference>
<dbReference type="InterPro" id="IPR036640">
    <property type="entry name" value="ABC1_TM_sf"/>
</dbReference>
<dbReference type="GO" id="GO:0015421">
    <property type="term" value="F:ABC-type oligopeptide transporter activity"/>
    <property type="evidence" value="ECO:0007669"/>
    <property type="project" value="TreeGrafter"/>
</dbReference>
<dbReference type="Gene3D" id="3.40.50.300">
    <property type="entry name" value="P-loop containing nucleotide triphosphate hydrolases"/>
    <property type="match status" value="1"/>
</dbReference>
<dbReference type="Gene3D" id="1.20.1560.10">
    <property type="entry name" value="ABC transporter type 1, transmembrane domain"/>
    <property type="match status" value="1"/>
</dbReference>
<evidence type="ECO:0000256" key="10">
    <source>
        <dbReference type="SAM" id="Phobius"/>
    </source>
</evidence>
<dbReference type="InterPro" id="IPR039421">
    <property type="entry name" value="Type_1_exporter"/>
</dbReference>
<keyword evidence="3" id="KW-1003">Cell membrane</keyword>
<dbReference type="PROSITE" id="PS50893">
    <property type="entry name" value="ABC_TRANSPORTER_2"/>
    <property type="match status" value="1"/>
</dbReference>
<dbReference type="STRING" id="1246626.BleG1_1144"/>
<feature type="transmembrane region" description="Helical" evidence="10">
    <location>
        <begin position="210"/>
        <end position="227"/>
    </location>
</feature>
<feature type="domain" description="ABC transmembrane type-1" evidence="12">
    <location>
        <begin position="69"/>
        <end position="353"/>
    </location>
</feature>
<keyword evidence="4 10" id="KW-0812">Transmembrane</keyword>
<evidence type="ECO:0000256" key="1">
    <source>
        <dbReference type="ARBA" id="ARBA00004651"/>
    </source>
</evidence>
<dbReference type="GO" id="GO:0005524">
    <property type="term" value="F:ATP binding"/>
    <property type="evidence" value="ECO:0007669"/>
    <property type="project" value="UniProtKB-KW"/>
</dbReference>
<evidence type="ECO:0000256" key="9">
    <source>
        <dbReference type="SAM" id="MobiDB-lite"/>
    </source>
</evidence>
<feature type="transmembrane region" description="Helical" evidence="10">
    <location>
        <begin position="304"/>
        <end position="331"/>
    </location>
</feature>
<evidence type="ECO:0000259" key="12">
    <source>
        <dbReference type="PROSITE" id="PS50929"/>
    </source>
</evidence>
<dbReference type="GO" id="GO:0005886">
    <property type="term" value="C:plasma membrane"/>
    <property type="evidence" value="ECO:0007669"/>
    <property type="project" value="UniProtKB-SubCell"/>
</dbReference>
<feature type="domain" description="ABC transporter" evidence="11">
    <location>
        <begin position="386"/>
        <end position="619"/>
    </location>
</feature>
<feature type="transmembrane region" description="Helical" evidence="10">
    <location>
        <begin position="184"/>
        <end position="204"/>
    </location>
</feature>
<dbReference type="SUPFAM" id="SSF52540">
    <property type="entry name" value="P-loop containing nucleoside triphosphate hydrolases"/>
    <property type="match status" value="1"/>
</dbReference>
<dbReference type="InterPro" id="IPR017871">
    <property type="entry name" value="ABC_transporter-like_CS"/>
</dbReference>
<dbReference type="Pfam" id="PF00664">
    <property type="entry name" value="ABC_membrane"/>
    <property type="match status" value="1"/>
</dbReference>
<evidence type="ECO:0000256" key="7">
    <source>
        <dbReference type="ARBA" id="ARBA00022989"/>
    </source>
</evidence>
<dbReference type="InterPro" id="IPR003439">
    <property type="entry name" value="ABC_transporter-like_ATP-bd"/>
</dbReference>
<dbReference type="Pfam" id="PF00005">
    <property type="entry name" value="ABC_tran"/>
    <property type="match status" value="1"/>
</dbReference>
<protein>
    <submittedName>
        <fullName evidence="13">ABC transporter ATP-binding protein</fullName>
    </submittedName>
</protein>
<evidence type="ECO:0000259" key="11">
    <source>
        <dbReference type="PROSITE" id="PS50893"/>
    </source>
</evidence>
<keyword evidence="7 10" id="KW-1133">Transmembrane helix</keyword>
<evidence type="ECO:0000256" key="8">
    <source>
        <dbReference type="ARBA" id="ARBA00023136"/>
    </source>
</evidence>
<dbReference type="SUPFAM" id="SSF90123">
    <property type="entry name" value="ABC transporter transmembrane region"/>
    <property type="match status" value="1"/>
</dbReference>
<comment type="subcellular location">
    <subcellularLocation>
        <location evidence="1">Cell membrane</location>
        <topology evidence="1">Multi-pass membrane protein</topology>
    </subcellularLocation>
</comment>
<evidence type="ECO:0000256" key="2">
    <source>
        <dbReference type="ARBA" id="ARBA00022448"/>
    </source>
</evidence>
<evidence type="ECO:0000313" key="14">
    <source>
        <dbReference type="Proteomes" id="UP000027142"/>
    </source>
</evidence>
<keyword evidence="6 13" id="KW-0067">ATP-binding</keyword>
<dbReference type="OrthoDB" id="9770415at2"/>
<keyword evidence="2" id="KW-0813">Transport</keyword>
<evidence type="ECO:0000256" key="5">
    <source>
        <dbReference type="ARBA" id="ARBA00022741"/>
    </source>
</evidence>
<keyword evidence="8 10" id="KW-0472">Membrane</keyword>
<evidence type="ECO:0000256" key="3">
    <source>
        <dbReference type="ARBA" id="ARBA00022475"/>
    </source>
</evidence>
<sequence>MSFKTILKEPFEYKKIDWRHYRHKQKDNQPSKPAHPHAARVGKSQKARDWKEATRRILVYLRKRQSAIFVVMALVIISSLLMLVGPFLIGVIIDNYIIPMTFDGLGTILLLLFASFVGLSIATFFQNFIMVRIAQATIYEIRRDLFNHLQQLPIRFFDKRQHGDIMSRVTNDIENISATLNSSIVQILSSVVTFIGILAVMLWLSPILTIVTMTVIPLMFYGLKWITKRTQVFFKEQQRTLGIVNGYSEETIAGQQMVKTFSREDTVIDGFTQRNEALKVAGFWAQTYSGFIPKVMNVLNNLSFAVIAFVGGVMAVNQVAGVTVGMIVIFVEYARQFTRPLNDLANQFNALLSALAGAERVFEIMDQKPEEETEEGSVQSDLQGHVAFERVSFSYAQSPILKDVSFSVMPGETVAFVGPTGAGKTTIINLLTRFYDVNQGAITIDGVDIRNRNRADLRSQMGVVLQDSFLFQGTILDNIRYGRLTATDEEVYEAAKLANAHSFIKRLPKGYKTALKQDGGGISQGQRQLVSIARALLADPKLLILDEATSSIDTVTEMKIQEALKRLMHGRTSFVIAHRLNTIEAADKILVLQAGELTEMGSHRELMEKKGFYYELQRTKNMDAIL</sequence>
<evidence type="ECO:0000256" key="6">
    <source>
        <dbReference type="ARBA" id="ARBA00022840"/>
    </source>
</evidence>